<feature type="compositionally biased region" description="Polar residues" evidence="1">
    <location>
        <begin position="10"/>
        <end position="22"/>
    </location>
</feature>
<reference evidence="2" key="1">
    <citation type="submission" date="2023-08" db="EMBL/GenBank/DDBJ databases">
        <title>Reference Genome Resource for the Citrus Pathogen Phytophthora citrophthora.</title>
        <authorList>
            <person name="Moller H."/>
            <person name="Coetzee B."/>
            <person name="Rose L.J."/>
            <person name="Van Niekerk J.M."/>
        </authorList>
    </citation>
    <scope>NUCLEOTIDE SEQUENCE</scope>
    <source>
        <strain evidence="2">STE-U-9442</strain>
    </source>
</reference>
<evidence type="ECO:0000313" key="2">
    <source>
        <dbReference type="EMBL" id="KAK1931158.1"/>
    </source>
</evidence>
<gene>
    <name evidence="2" type="ORF">P3T76_013347</name>
</gene>
<accession>A0AAD9G3C6</accession>
<comment type="caution">
    <text evidence="2">The sequence shown here is derived from an EMBL/GenBank/DDBJ whole genome shotgun (WGS) entry which is preliminary data.</text>
</comment>
<name>A0AAD9G3C6_9STRA</name>
<dbReference type="Proteomes" id="UP001259832">
    <property type="component" value="Unassembled WGS sequence"/>
</dbReference>
<protein>
    <submittedName>
        <fullName evidence="2">Uncharacterized protein</fullName>
    </submittedName>
</protein>
<proteinExistence type="predicted"/>
<sequence>MYAELDRISSGFTATGSFTVHTDNGDEVRMAPSSLSELSSDSDASNDEDDAGESKTETDNGEEPAPSRRLRRQRREVNPRALTLAKRRQTTGEKMSDAMTTMANVQHSIATVILECHNRGRQLTCSDEAIQIFKEMFTDKVPVEQRFKFVELLASEPEAATMFSNMDDEAGNTW</sequence>
<keyword evidence="3" id="KW-1185">Reference proteome</keyword>
<evidence type="ECO:0000256" key="1">
    <source>
        <dbReference type="SAM" id="MobiDB-lite"/>
    </source>
</evidence>
<feature type="region of interest" description="Disordered" evidence="1">
    <location>
        <begin position="1"/>
        <end position="80"/>
    </location>
</feature>
<organism evidence="2 3">
    <name type="scientific">Phytophthora citrophthora</name>
    <dbReference type="NCBI Taxonomy" id="4793"/>
    <lineage>
        <taxon>Eukaryota</taxon>
        <taxon>Sar</taxon>
        <taxon>Stramenopiles</taxon>
        <taxon>Oomycota</taxon>
        <taxon>Peronosporomycetes</taxon>
        <taxon>Peronosporales</taxon>
        <taxon>Peronosporaceae</taxon>
        <taxon>Phytophthora</taxon>
    </lineage>
</organism>
<feature type="compositionally biased region" description="Low complexity" evidence="1">
    <location>
        <begin position="33"/>
        <end position="43"/>
    </location>
</feature>
<evidence type="ECO:0000313" key="3">
    <source>
        <dbReference type="Proteomes" id="UP001259832"/>
    </source>
</evidence>
<dbReference type="AlphaFoldDB" id="A0AAD9G3C6"/>
<dbReference type="EMBL" id="JASMQC010000035">
    <property type="protein sequence ID" value="KAK1931158.1"/>
    <property type="molecule type" value="Genomic_DNA"/>
</dbReference>